<proteinExistence type="predicted"/>
<feature type="region of interest" description="Disordered" evidence="1">
    <location>
        <begin position="1"/>
        <end position="26"/>
    </location>
</feature>
<reference evidence="2 3" key="1">
    <citation type="submission" date="2024-10" db="EMBL/GenBank/DDBJ databases">
        <title>The Natural Products Discovery Center: Release of the First 8490 Sequenced Strains for Exploring Actinobacteria Biosynthetic Diversity.</title>
        <authorList>
            <person name="Kalkreuter E."/>
            <person name="Kautsar S.A."/>
            <person name="Yang D."/>
            <person name="Bader C.D."/>
            <person name="Teijaro C.N."/>
            <person name="Fluegel L."/>
            <person name="Davis C.M."/>
            <person name="Simpson J.R."/>
            <person name="Lauterbach L."/>
            <person name="Steele A.D."/>
            <person name="Gui C."/>
            <person name="Meng S."/>
            <person name="Li G."/>
            <person name="Viehrig K."/>
            <person name="Ye F."/>
            <person name="Su P."/>
            <person name="Kiefer A.F."/>
            <person name="Nichols A."/>
            <person name="Cepeda A.J."/>
            <person name="Yan W."/>
            <person name="Fan B."/>
            <person name="Jiang Y."/>
            <person name="Adhikari A."/>
            <person name="Zheng C.-J."/>
            <person name="Schuster L."/>
            <person name="Cowan T.M."/>
            <person name="Smanski M.J."/>
            <person name="Chevrette M.G."/>
            <person name="De Carvalho L.P.S."/>
            <person name="Shen B."/>
        </authorList>
    </citation>
    <scope>NUCLEOTIDE SEQUENCE [LARGE SCALE GENOMIC DNA]</scope>
    <source>
        <strain evidence="2 3">NPDC001390</strain>
    </source>
</reference>
<evidence type="ECO:0000313" key="3">
    <source>
        <dbReference type="Proteomes" id="UP001602058"/>
    </source>
</evidence>
<sequence>MSGRHARGRMPQAQLRRPPHSTPAPCPTLSRCEVVALPPDGTPPILLRVYTARSPRLAARWIRQEAHRLAQRLDPDPVAPWVPPTAWVPVGDASAADYLRAWAANDEWYTATIRRIADRTGVQVTVADQGVRYVLLAAPAPIRRAPQYPPATGRRHLPAEVGAANAAHRTTP</sequence>
<feature type="region of interest" description="Disordered" evidence="1">
    <location>
        <begin position="146"/>
        <end position="172"/>
    </location>
</feature>
<accession>A0ABW6UJ66</accession>
<evidence type="ECO:0000256" key="1">
    <source>
        <dbReference type="SAM" id="MobiDB-lite"/>
    </source>
</evidence>
<evidence type="ECO:0000313" key="2">
    <source>
        <dbReference type="EMBL" id="MFF4523465.1"/>
    </source>
</evidence>
<dbReference type="EMBL" id="JBIAWJ010000009">
    <property type="protein sequence ID" value="MFF4523465.1"/>
    <property type="molecule type" value="Genomic_DNA"/>
</dbReference>
<organism evidence="2 3">
    <name type="scientific">Streptomyces bluensis</name>
    <dbReference type="NCBI Taxonomy" id="33897"/>
    <lineage>
        <taxon>Bacteria</taxon>
        <taxon>Bacillati</taxon>
        <taxon>Actinomycetota</taxon>
        <taxon>Actinomycetes</taxon>
        <taxon>Kitasatosporales</taxon>
        <taxon>Streptomycetaceae</taxon>
        <taxon>Streptomyces</taxon>
    </lineage>
</organism>
<gene>
    <name evidence="2" type="ORF">ACFY1D_18885</name>
</gene>
<dbReference type="RefSeq" id="WP_387887857.1">
    <property type="nucleotide sequence ID" value="NZ_JBIAWJ010000009.1"/>
</dbReference>
<keyword evidence="3" id="KW-1185">Reference proteome</keyword>
<name>A0ABW6UJ66_9ACTN</name>
<comment type="caution">
    <text evidence="2">The sequence shown here is derived from an EMBL/GenBank/DDBJ whole genome shotgun (WGS) entry which is preliminary data.</text>
</comment>
<dbReference type="Proteomes" id="UP001602058">
    <property type="component" value="Unassembled WGS sequence"/>
</dbReference>
<protein>
    <submittedName>
        <fullName evidence="2">Uncharacterized protein</fullName>
    </submittedName>
</protein>